<accession>K4KHS6</accession>
<evidence type="ECO:0000313" key="2">
    <source>
        <dbReference type="Proteomes" id="UP000000466"/>
    </source>
</evidence>
<protein>
    <submittedName>
        <fullName evidence="1">Uncharacterized protein</fullName>
    </submittedName>
</protein>
<keyword evidence="2" id="KW-1185">Reference proteome</keyword>
<dbReference type="Proteomes" id="UP000000466">
    <property type="component" value="Chromosome"/>
</dbReference>
<sequence length="62" mass="6790">MRLPNNEDTGIRGCYGFAAYRIASDTGQLKIKRQLLISGKAAGRRRLENTFGEAKVGSAFVD</sequence>
<gene>
    <name evidence="1" type="ordered locus">M5M_02555</name>
</gene>
<dbReference type="EMBL" id="CP003746">
    <property type="protein sequence ID" value="AFU97730.1"/>
    <property type="molecule type" value="Genomic_DNA"/>
</dbReference>
<dbReference type="HOGENOM" id="CLU_2901812_0_0_6"/>
<organism evidence="1 2">
    <name type="scientific">Simiduia agarivorans (strain DSM 21679 / JCM 13881 / BCRC 17597 / SA1)</name>
    <dbReference type="NCBI Taxonomy" id="1117647"/>
    <lineage>
        <taxon>Bacteria</taxon>
        <taxon>Pseudomonadati</taxon>
        <taxon>Pseudomonadota</taxon>
        <taxon>Gammaproteobacteria</taxon>
        <taxon>Cellvibrionales</taxon>
        <taxon>Cellvibrionaceae</taxon>
        <taxon>Simiduia</taxon>
    </lineage>
</organism>
<evidence type="ECO:0000313" key="1">
    <source>
        <dbReference type="EMBL" id="AFU97730.1"/>
    </source>
</evidence>
<dbReference type="AlphaFoldDB" id="K4KHS6"/>
<name>K4KHS6_SIMAS</name>
<reference evidence="1 2" key="1">
    <citation type="journal article" date="2013" name="Genome Announc.">
        <title>Complete genome sequence of Simiduia agarivorans SA1(T), a marine bacterium able to degrade a variety of polysaccharides.</title>
        <authorList>
            <person name="Lin S.Y."/>
            <person name="Shieh W.Y."/>
            <person name="Chen J.S."/>
            <person name="Tang S.L."/>
        </authorList>
    </citation>
    <scope>NUCLEOTIDE SEQUENCE [LARGE SCALE GENOMIC DNA]</scope>
    <source>
        <strain evidence="2">DSM 21679 / JCM 13881 / BCRC 17597 / SA1</strain>
    </source>
</reference>
<proteinExistence type="predicted"/>
<dbReference type="KEGG" id="saga:M5M_02555"/>